<feature type="chain" id="PRO_5040779859" evidence="6">
    <location>
        <begin position="30"/>
        <end position="193"/>
    </location>
</feature>
<dbReference type="RefSeq" id="WP_186772105.1">
    <property type="nucleotide sequence ID" value="NZ_JACOMF010000027.1"/>
</dbReference>
<dbReference type="Proteomes" id="UP000600101">
    <property type="component" value="Unassembled WGS sequence"/>
</dbReference>
<dbReference type="InterPro" id="IPR050330">
    <property type="entry name" value="Bact_OuterMem_StrucFunc"/>
</dbReference>
<evidence type="ECO:0000256" key="4">
    <source>
        <dbReference type="PROSITE-ProRule" id="PRU00473"/>
    </source>
</evidence>
<evidence type="ECO:0000259" key="7">
    <source>
        <dbReference type="PROSITE" id="PS51123"/>
    </source>
</evidence>
<comment type="subcellular location">
    <subcellularLocation>
        <location evidence="1">Cell outer membrane</location>
    </subcellularLocation>
</comment>
<dbReference type="Pfam" id="PF00691">
    <property type="entry name" value="OmpA"/>
    <property type="match status" value="1"/>
</dbReference>
<dbReference type="SUPFAM" id="SSF103088">
    <property type="entry name" value="OmpA-like"/>
    <property type="match status" value="1"/>
</dbReference>
<dbReference type="PROSITE" id="PS51123">
    <property type="entry name" value="OMPA_2"/>
    <property type="match status" value="1"/>
</dbReference>
<evidence type="ECO:0000313" key="8">
    <source>
        <dbReference type="EMBL" id="MBC4017342.1"/>
    </source>
</evidence>
<gene>
    <name evidence="8" type="ORF">H7965_18705</name>
</gene>
<feature type="region of interest" description="Disordered" evidence="5">
    <location>
        <begin position="47"/>
        <end position="67"/>
    </location>
</feature>
<evidence type="ECO:0000256" key="2">
    <source>
        <dbReference type="ARBA" id="ARBA00023136"/>
    </source>
</evidence>
<evidence type="ECO:0000313" key="9">
    <source>
        <dbReference type="Proteomes" id="UP000600101"/>
    </source>
</evidence>
<name>A0A9X0R2X2_9PROT</name>
<dbReference type="GO" id="GO:0009279">
    <property type="term" value="C:cell outer membrane"/>
    <property type="evidence" value="ECO:0007669"/>
    <property type="project" value="UniProtKB-SubCell"/>
</dbReference>
<dbReference type="EMBL" id="JACOMF010000027">
    <property type="protein sequence ID" value="MBC4017342.1"/>
    <property type="molecule type" value="Genomic_DNA"/>
</dbReference>
<feature type="signal peptide" evidence="6">
    <location>
        <begin position="1"/>
        <end position="29"/>
    </location>
</feature>
<evidence type="ECO:0000256" key="3">
    <source>
        <dbReference type="ARBA" id="ARBA00023237"/>
    </source>
</evidence>
<keyword evidence="2 4" id="KW-0472">Membrane</keyword>
<dbReference type="CDD" id="cd07185">
    <property type="entry name" value="OmpA_C-like"/>
    <property type="match status" value="1"/>
</dbReference>
<proteinExistence type="predicted"/>
<feature type="domain" description="OmpA-like" evidence="7">
    <location>
        <begin position="74"/>
        <end position="193"/>
    </location>
</feature>
<keyword evidence="3" id="KW-0998">Cell outer membrane</keyword>
<evidence type="ECO:0000256" key="5">
    <source>
        <dbReference type="SAM" id="MobiDB-lite"/>
    </source>
</evidence>
<evidence type="ECO:0000256" key="6">
    <source>
        <dbReference type="SAM" id="SignalP"/>
    </source>
</evidence>
<sequence length="193" mass="20335">MSPASRAFLRLCGLALAVSPLLLTPPAAAQRGSDPSVNQLIDQLRPGQGTRGIRLPSEAPPPAANPAVAASRTAPTELPAASLRVQFATGSANLTPAAERTLETLGRALTSNDLQQFRFRIEGHTDTMGDAEVNRTLSERRALTVRDFLVTRFGVAAARLEPVGLGEAQPLVATGDEVAEARNRRVQIVNIGG</sequence>
<dbReference type="InterPro" id="IPR036737">
    <property type="entry name" value="OmpA-like_sf"/>
</dbReference>
<keyword evidence="9" id="KW-1185">Reference proteome</keyword>
<dbReference type="InterPro" id="IPR006665">
    <property type="entry name" value="OmpA-like"/>
</dbReference>
<dbReference type="Gene3D" id="3.30.1330.60">
    <property type="entry name" value="OmpA-like domain"/>
    <property type="match status" value="1"/>
</dbReference>
<dbReference type="InterPro" id="IPR006664">
    <property type="entry name" value="OMP_bac"/>
</dbReference>
<organism evidence="8 9">
    <name type="scientific">Siccirubricoccus deserti</name>
    <dbReference type="NCBI Taxonomy" id="2013562"/>
    <lineage>
        <taxon>Bacteria</taxon>
        <taxon>Pseudomonadati</taxon>
        <taxon>Pseudomonadota</taxon>
        <taxon>Alphaproteobacteria</taxon>
        <taxon>Acetobacterales</taxon>
        <taxon>Roseomonadaceae</taxon>
        <taxon>Siccirubricoccus</taxon>
    </lineage>
</organism>
<dbReference type="AlphaFoldDB" id="A0A9X0R2X2"/>
<keyword evidence="6" id="KW-0732">Signal</keyword>
<reference evidence="8" key="1">
    <citation type="submission" date="2020-08" db="EMBL/GenBank/DDBJ databases">
        <authorList>
            <person name="Hu Y."/>
            <person name="Nguyen S.V."/>
            <person name="Li F."/>
            <person name="Fanning S."/>
        </authorList>
    </citation>
    <scope>NUCLEOTIDE SEQUENCE</scope>
    <source>
        <strain evidence="8">SYSU D8009</strain>
    </source>
</reference>
<comment type="caution">
    <text evidence="8">The sequence shown here is derived from an EMBL/GenBank/DDBJ whole genome shotgun (WGS) entry which is preliminary data.</text>
</comment>
<evidence type="ECO:0000256" key="1">
    <source>
        <dbReference type="ARBA" id="ARBA00004442"/>
    </source>
</evidence>
<protein>
    <submittedName>
        <fullName evidence="8">OmpA family protein</fullName>
    </submittedName>
</protein>
<dbReference type="PANTHER" id="PTHR30329:SF21">
    <property type="entry name" value="LIPOPROTEIN YIAD-RELATED"/>
    <property type="match status" value="1"/>
</dbReference>
<dbReference type="PRINTS" id="PR01021">
    <property type="entry name" value="OMPADOMAIN"/>
</dbReference>
<accession>A0A9X0R2X2</accession>
<dbReference type="PANTHER" id="PTHR30329">
    <property type="entry name" value="STATOR ELEMENT OF FLAGELLAR MOTOR COMPLEX"/>
    <property type="match status" value="1"/>
</dbReference>